<evidence type="ECO:0000313" key="2">
    <source>
        <dbReference type="Proteomes" id="UP000177521"/>
    </source>
</evidence>
<dbReference type="CDD" id="cd01659">
    <property type="entry name" value="TRX_superfamily"/>
    <property type="match status" value="1"/>
</dbReference>
<dbReference type="SUPFAM" id="SSF52833">
    <property type="entry name" value="Thioredoxin-like"/>
    <property type="match status" value="1"/>
</dbReference>
<evidence type="ECO:0000313" key="1">
    <source>
        <dbReference type="EMBL" id="OGC81554.1"/>
    </source>
</evidence>
<sequence>MSAEANTKQQAAAEKPYLVVFYGTECPHCIEMEPLLARLKAETGLDYEHLEVWHSAKNDQTRQGLDKSSTCGGVPFFYNRKSCQTLCGTVSYERLKQWALNRLPEACEI</sequence>
<dbReference type="EMBL" id="MEWS01000037">
    <property type="protein sequence ID" value="OGC81554.1"/>
    <property type="molecule type" value="Genomic_DNA"/>
</dbReference>
<organism evidence="1 2">
    <name type="scientific">Candidatus Abawacabacteria bacterium RIFCSPHIGHO2_01_FULL_46_8</name>
    <dbReference type="NCBI Taxonomy" id="1817815"/>
    <lineage>
        <taxon>Bacteria</taxon>
        <taxon>Candidatus Abawacaibacteriota</taxon>
    </lineage>
</organism>
<dbReference type="Gene3D" id="3.40.30.10">
    <property type="entry name" value="Glutaredoxin"/>
    <property type="match status" value="1"/>
</dbReference>
<accession>A0A1F4XIZ0</accession>
<reference evidence="1 2" key="1">
    <citation type="journal article" date="2016" name="Nat. Commun.">
        <title>Thousands of microbial genomes shed light on interconnected biogeochemical processes in an aquifer system.</title>
        <authorList>
            <person name="Anantharaman K."/>
            <person name="Brown C.T."/>
            <person name="Hug L.A."/>
            <person name="Sharon I."/>
            <person name="Castelle C.J."/>
            <person name="Probst A.J."/>
            <person name="Thomas B.C."/>
            <person name="Singh A."/>
            <person name="Wilkins M.J."/>
            <person name="Karaoz U."/>
            <person name="Brodie E.L."/>
            <person name="Williams K.H."/>
            <person name="Hubbard S.S."/>
            <person name="Banfield J.F."/>
        </authorList>
    </citation>
    <scope>NUCLEOTIDE SEQUENCE [LARGE SCALE GENOMIC DNA]</scope>
</reference>
<protein>
    <recommendedName>
        <fullName evidence="3">Thioredoxin domain-containing protein</fullName>
    </recommendedName>
</protein>
<proteinExistence type="predicted"/>
<comment type="caution">
    <text evidence="1">The sequence shown here is derived from an EMBL/GenBank/DDBJ whole genome shotgun (WGS) entry which is preliminary data.</text>
</comment>
<gene>
    <name evidence="1" type="ORF">A2788_01770</name>
</gene>
<dbReference type="AlphaFoldDB" id="A0A1F4XIZ0"/>
<dbReference type="Proteomes" id="UP000177521">
    <property type="component" value="Unassembled WGS sequence"/>
</dbReference>
<name>A0A1F4XIZ0_9BACT</name>
<evidence type="ECO:0008006" key="3">
    <source>
        <dbReference type="Google" id="ProtNLM"/>
    </source>
</evidence>
<dbReference type="InterPro" id="IPR036249">
    <property type="entry name" value="Thioredoxin-like_sf"/>
</dbReference>